<evidence type="ECO:0000259" key="6">
    <source>
        <dbReference type="PROSITE" id="PS51160"/>
    </source>
</evidence>
<dbReference type="EC" id="3.6.1.7" evidence="2 4"/>
<keyword evidence="4" id="KW-0378">Hydrolase</keyword>
<dbReference type="Proteomes" id="UP000177451">
    <property type="component" value="Unassembled WGS sequence"/>
</dbReference>
<feature type="active site" evidence="4">
    <location>
        <position position="24"/>
    </location>
</feature>
<evidence type="ECO:0000256" key="2">
    <source>
        <dbReference type="ARBA" id="ARBA00012150"/>
    </source>
</evidence>
<dbReference type="PROSITE" id="PS51160">
    <property type="entry name" value="ACYLPHOSPHATASE_3"/>
    <property type="match status" value="1"/>
</dbReference>
<organism evidence="7 8">
    <name type="scientific">Candidatus Giovannonibacteria bacterium RIFCSPHIGHO2_02_42_15</name>
    <dbReference type="NCBI Taxonomy" id="1798329"/>
    <lineage>
        <taxon>Bacteria</taxon>
        <taxon>Candidatus Giovannoniibacteriota</taxon>
    </lineage>
</organism>
<feature type="domain" description="Acylphosphatase-like" evidence="6">
    <location>
        <begin position="9"/>
        <end position="96"/>
    </location>
</feature>
<evidence type="ECO:0000256" key="4">
    <source>
        <dbReference type="PROSITE-ProRule" id="PRU00520"/>
    </source>
</evidence>
<evidence type="ECO:0000313" key="7">
    <source>
        <dbReference type="EMBL" id="OGF65442.1"/>
    </source>
</evidence>
<name>A0A1F5VPQ8_9BACT</name>
<dbReference type="Pfam" id="PF00708">
    <property type="entry name" value="Acylphosphatase"/>
    <property type="match status" value="1"/>
</dbReference>
<dbReference type="EMBL" id="MFHH01000002">
    <property type="protein sequence ID" value="OGF65442.1"/>
    <property type="molecule type" value="Genomic_DNA"/>
</dbReference>
<reference evidence="7 8" key="1">
    <citation type="journal article" date="2016" name="Nat. Commun.">
        <title>Thousands of microbial genomes shed light on interconnected biogeochemical processes in an aquifer system.</title>
        <authorList>
            <person name="Anantharaman K."/>
            <person name="Brown C.T."/>
            <person name="Hug L.A."/>
            <person name="Sharon I."/>
            <person name="Castelle C.J."/>
            <person name="Probst A.J."/>
            <person name="Thomas B.C."/>
            <person name="Singh A."/>
            <person name="Wilkins M.J."/>
            <person name="Karaoz U."/>
            <person name="Brodie E.L."/>
            <person name="Williams K.H."/>
            <person name="Hubbard S.S."/>
            <person name="Banfield J.F."/>
        </authorList>
    </citation>
    <scope>NUCLEOTIDE SEQUENCE [LARGE SCALE GENOMIC DNA]</scope>
</reference>
<dbReference type="SUPFAM" id="SSF54975">
    <property type="entry name" value="Acylphosphatase/BLUF domain-like"/>
    <property type="match status" value="1"/>
</dbReference>
<proteinExistence type="inferred from homology"/>
<dbReference type="PROSITE" id="PS00150">
    <property type="entry name" value="ACYLPHOSPHATASE_1"/>
    <property type="match status" value="1"/>
</dbReference>
<comment type="caution">
    <text evidence="7">The sequence shown here is derived from an EMBL/GenBank/DDBJ whole genome shotgun (WGS) entry which is preliminary data.</text>
</comment>
<dbReference type="PANTHER" id="PTHR47268">
    <property type="entry name" value="ACYLPHOSPHATASE"/>
    <property type="match status" value="1"/>
</dbReference>
<dbReference type="GO" id="GO:0003998">
    <property type="term" value="F:acylphosphatase activity"/>
    <property type="evidence" value="ECO:0007669"/>
    <property type="project" value="UniProtKB-EC"/>
</dbReference>
<dbReference type="InterPro" id="IPR036046">
    <property type="entry name" value="Acylphosphatase-like_dom_sf"/>
</dbReference>
<evidence type="ECO:0000256" key="5">
    <source>
        <dbReference type="RuleBase" id="RU004168"/>
    </source>
</evidence>
<feature type="active site" evidence="4">
    <location>
        <position position="42"/>
    </location>
</feature>
<gene>
    <name evidence="7" type="ORF">A2Z53_00305</name>
</gene>
<dbReference type="InterPro" id="IPR001792">
    <property type="entry name" value="Acylphosphatase-like_dom"/>
</dbReference>
<comment type="catalytic activity">
    <reaction evidence="3 4">
        <text>an acyl phosphate + H2O = a carboxylate + phosphate + H(+)</text>
        <dbReference type="Rhea" id="RHEA:14965"/>
        <dbReference type="ChEBI" id="CHEBI:15377"/>
        <dbReference type="ChEBI" id="CHEBI:15378"/>
        <dbReference type="ChEBI" id="CHEBI:29067"/>
        <dbReference type="ChEBI" id="CHEBI:43474"/>
        <dbReference type="ChEBI" id="CHEBI:59918"/>
        <dbReference type="EC" id="3.6.1.7"/>
    </reaction>
</comment>
<evidence type="ECO:0000256" key="1">
    <source>
        <dbReference type="ARBA" id="ARBA00005614"/>
    </source>
</evidence>
<protein>
    <recommendedName>
        <fullName evidence="2 4">acylphosphatase</fullName>
        <ecNumber evidence="2 4">3.6.1.7</ecNumber>
    </recommendedName>
</protein>
<comment type="similarity">
    <text evidence="1 5">Belongs to the acylphosphatase family.</text>
</comment>
<dbReference type="InterPro" id="IPR017968">
    <property type="entry name" value="Acylphosphatase_CS"/>
</dbReference>
<dbReference type="InterPro" id="IPR020456">
    <property type="entry name" value="Acylphosphatase"/>
</dbReference>
<dbReference type="Gene3D" id="3.30.70.100">
    <property type="match status" value="1"/>
</dbReference>
<evidence type="ECO:0000313" key="8">
    <source>
        <dbReference type="Proteomes" id="UP000177451"/>
    </source>
</evidence>
<accession>A0A1F5VPQ8</accession>
<dbReference type="PANTHER" id="PTHR47268:SF4">
    <property type="entry name" value="ACYLPHOSPHATASE"/>
    <property type="match status" value="1"/>
</dbReference>
<evidence type="ECO:0000256" key="3">
    <source>
        <dbReference type="ARBA" id="ARBA00047645"/>
    </source>
</evidence>
<sequence>MAENLVQNYERMLIYGRVQGVLFRDSTCRKAKALGVKGSIKNLADGSVEIIAAGEKNKITELFDWAKRGPVFARVDRFQIDNIPAKTEFDDFVIHY</sequence>
<dbReference type="AlphaFoldDB" id="A0A1F5VPQ8"/>